<feature type="domain" description="Flotillin C-terminal" evidence="6">
    <location>
        <begin position="331"/>
        <end position="405"/>
    </location>
</feature>
<organism evidence="7">
    <name type="scientific">Pyramimonas obovata</name>
    <dbReference type="NCBI Taxonomy" id="1411642"/>
    <lineage>
        <taxon>Eukaryota</taxon>
        <taxon>Viridiplantae</taxon>
        <taxon>Chlorophyta</taxon>
        <taxon>Pyramimonadophyceae</taxon>
        <taxon>Pyramimonadales</taxon>
        <taxon>Pyramimonadaceae</taxon>
        <taxon>Pyramimonas</taxon>
        <taxon>Pyramimonas incertae sedis</taxon>
    </lineage>
</organism>
<protein>
    <recommendedName>
        <fullName evidence="3">Flotillin-like</fullName>
    </recommendedName>
</protein>
<proteinExistence type="inferred from homology"/>
<evidence type="ECO:0000256" key="2">
    <source>
        <dbReference type="ARBA" id="ARBA00023136"/>
    </source>
</evidence>
<dbReference type="GO" id="GO:0072659">
    <property type="term" value="P:protein localization to plasma membrane"/>
    <property type="evidence" value="ECO:0007669"/>
    <property type="project" value="TreeGrafter"/>
</dbReference>
<dbReference type="SUPFAM" id="SSF117892">
    <property type="entry name" value="Band 7/SPFH domain"/>
    <property type="match status" value="1"/>
</dbReference>
<feature type="domain" description="Band 7" evidence="5">
    <location>
        <begin position="38"/>
        <end position="191"/>
    </location>
</feature>
<accession>A0A7S0WQ90</accession>
<dbReference type="PANTHER" id="PTHR13806:SF46">
    <property type="entry name" value="FLOTILLIN-1-RELATED"/>
    <property type="match status" value="1"/>
</dbReference>
<reference evidence="7" key="1">
    <citation type="submission" date="2021-01" db="EMBL/GenBank/DDBJ databases">
        <authorList>
            <person name="Corre E."/>
            <person name="Pelletier E."/>
            <person name="Niang G."/>
            <person name="Scheremetjew M."/>
            <person name="Finn R."/>
            <person name="Kale V."/>
            <person name="Holt S."/>
            <person name="Cochrane G."/>
            <person name="Meng A."/>
            <person name="Brown T."/>
            <person name="Cohen L."/>
        </authorList>
    </citation>
    <scope>NUCLEOTIDE SEQUENCE</scope>
    <source>
        <strain evidence="7">CCMP722</strain>
    </source>
</reference>
<evidence type="ECO:0000256" key="4">
    <source>
        <dbReference type="SAM" id="MobiDB-lite"/>
    </source>
</evidence>
<evidence type="ECO:0000256" key="1">
    <source>
        <dbReference type="ARBA" id="ARBA00007161"/>
    </source>
</evidence>
<dbReference type="InterPro" id="IPR027705">
    <property type="entry name" value="Flotillin_fam"/>
</dbReference>
<evidence type="ECO:0000256" key="3">
    <source>
        <dbReference type="RuleBase" id="RU366054"/>
    </source>
</evidence>
<dbReference type="Pfam" id="PF01145">
    <property type="entry name" value="Band_7"/>
    <property type="match status" value="1"/>
</dbReference>
<keyword evidence="3" id="KW-1003">Cell membrane</keyword>
<dbReference type="EMBL" id="HBFA01027073">
    <property type="protein sequence ID" value="CAD8677740.1"/>
    <property type="molecule type" value="Transcribed_RNA"/>
</dbReference>
<dbReference type="GO" id="GO:0002020">
    <property type="term" value="F:protease binding"/>
    <property type="evidence" value="ECO:0007669"/>
    <property type="project" value="TreeGrafter"/>
</dbReference>
<dbReference type="GO" id="GO:0031410">
    <property type="term" value="C:cytoplasmic vesicle"/>
    <property type="evidence" value="ECO:0007669"/>
    <property type="project" value="TreeGrafter"/>
</dbReference>
<dbReference type="InterPro" id="IPR031905">
    <property type="entry name" value="Flotillin_C"/>
</dbReference>
<dbReference type="AlphaFoldDB" id="A0A7S0WQ90"/>
<name>A0A7S0WQ90_9CHLO</name>
<evidence type="ECO:0000259" key="6">
    <source>
        <dbReference type="Pfam" id="PF15975"/>
    </source>
</evidence>
<dbReference type="InterPro" id="IPR001107">
    <property type="entry name" value="Band_7"/>
</dbReference>
<dbReference type="CDD" id="cd03399">
    <property type="entry name" value="SPFH_flotillin"/>
    <property type="match status" value="1"/>
</dbReference>
<evidence type="ECO:0000259" key="5">
    <source>
        <dbReference type="Pfam" id="PF01145"/>
    </source>
</evidence>
<dbReference type="Gene3D" id="3.30.479.30">
    <property type="entry name" value="Band 7 domain"/>
    <property type="match status" value="1"/>
</dbReference>
<gene>
    <name evidence="7" type="ORF">POBO1169_LOCUS13753</name>
</gene>
<dbReference type="Pfam" id="PF15975">
    <property type="entry name" value="Flot"/>
    <property type="match status" value="1"/>
</dbReference>
<comment type="subcellular location">
    <subcellularLocation>
        <location evidence="3">Cell membrane</location>
        <topology evidence="3">Lipid-anchor</topology>
    </subcellularLocation>
    <subcellularLocation>
        <location evidence="3">Membrane</location>
        <location evidence="3">Caveola</location>
    </subcellularLocation>
</comment>
<evidence type="ECO:0000313" key="7">
    <source>
        <dbReference type="EMBL" id="CAD8677740.1"/>
    </source>
</evidence>
<dbReference type="PANTHER" id="PTHR13806">
    <property type="entry name" value="FLOTILLIN-RELATED"/>
    <property type="match status" value="1"/>
</dbReference>
<feature type="region of interest" description="Disordered" evidence="4">
    <location>
        <begin position="437"/>
        <end position="458"/>
    </location>
</feature>
<sequence>MGNIITSGPNTATIISGARGMRLLIGQCGLALWCCEEVGSISLEVMTLTLKSSDAESAKGVKISVTSVAQVKVKSRNEQGEIDKKQIQLAASLFLGKSQEEINDAIRATLEGHQRQIIGTLTVEEIYKDRAAFSERIREHVYADLDSLGVSLASYTVTDIFDNNGYMDALGESAIAAVKREAAEGRSRNEAEAAKVVAKMKSESEIVQAEQTRLAHNAQALQQQNMAQADRDLELKRATYAAEVNKAKEEALAAGRIEQAIQQKAVIRATTQQKVEEAEVMRLVTDQEVERLKAEKQGTSEAMLLEERNKAEAVRIIAQAEADRVLRIGEAEASAVQKKGEAEAAVLRARAEVYAMYGDNVSVPLLQGLVEQLPAIAEACAKPLSKTEKMIFISNDGTAGSQLTRDVTRMVAEVPEVVETMTGLDLKKAFKKLTGMSSGPSGMQVPPMQVPPEMVNAL</sequence>
<dbReference type="InterPro" id="IPR036013">
    <property type="entry name" value="Band_7/SPFH_dom_sf"/>
</dbReference>
<comment type="similarity">
    <text evidence="1 3">Belongs to the band 7/mec-2 family. Flotillin subfamily.</text>
</comment>
<dbReference type="GO" id="GO:0016600">
    <property type="term" value="C:flotillin complex"/>
    <property type="evidence" value="ECO:0007669"/>
    <property type="project" value="TreeGrafter"/>
</dbReference>
<keyword evidence="2 3" id="KW-0472">Membrane</keyword>